<evidence type="ECO:0000259" key="6">
    <source>
        <dbReference type="Pfam" id="PF12808"/>
    </source>
</evidence>
<dbReference type="VEuPathDB" id="FungiDB:A1O9_00286"/>
<feature type="compositionally biased region" description="Basic and acidic residues" evidence="4">
    <location>
        <begin position="965"/>
        <end position="982"/>
    </location>
</feature>
<dbReference type="GO" id="GO:0005737">
    <property type="term" value="C:cytoplasm"/>
    <property type="evidence" value="ECO:0007669"/>
    <property type="project" value="UniProtKB-SubCell"/>
</dbReference>
<feature type="region of interest" description="Disordered" evidence="4">
    <location>
        <begin position="90"/>
        <end position="115"/>
    </location>
</feature>
<dbReference type="Pfam" id="PF12808">
    <property type="entry name" value="Mto2_bdg"/>
    <property type="match status" value="2"/>
</dbReference>
<keyword evidence="8" id="KW-1185">Reference proteome</keyword>
<feature type="compositionally biased region" description="Basic and acidic residues" evidence="4">
    <location>
        <begin position="612"/>
        <end position="632"/>
    </location>
</feature>
<dbReference type="STRING" id="1182545.A0A072PQG1"/>
<name>A0A072PQG1_9EURO</name>
<feature type="compositionally biased region" description="Low complexity" evidence="4">
    <location>
        <begin position="1347"/>
        <end position="1369"/>
    </location>
</feature>
<proteinExistence type="predicted"/>
<feature type="domain" description="Mto1-like Mto2p-binding" evidence="6">
    <location>
        <begin position="1477"/>
        <end position="1527"/>
    </location>
</feature>
<dbReference type="EMBL" id="AMGV01000001">
    <property type="protein sequence ID" value="KEF62314.1"/>
    <property type="molecule type" value="Genomic_DNA"/>
</dbReference>
<evidence type="ECO:0000256" key="1">
    <source>
        <dbReference type="ARBA" id="ARBA00004496"/>
    </source>
</evidence>
<feature type="compositionally biased region" description="Polar residues" evidence="4">
    <location>
        <begin position="1451"/>
        <end position="1465"/>
    </location>
</feature>
<feature type="region of interest" description="Disordered" evidence="4">
    <location>
        <begin position="965"/>
        <end position="990"/>
    </location>
</feature>
<evidence type="ECO:0000313" key="7">
    <source>
        <dbReference type="EMBL" id="KEF62314.1"/>
    </source>
</evidence>
<feature type="compositionally biased region" description="Basic and acidic residues" evidence="4">
    <location>
        <begin position="515"/>
        <end position="525"/>
    </location>
</feature>
<dbReference type="OrthoDB" id="10255000at2759"/>
<feature type="region of interest" description="Disordered" evidence="4">
    <location>
        <begin position="1317"/>
        <end position="1373"/>
    </location>
</feature>
<feature type="compositionally biased region" description="Polar residues" evidence="4">
    <location>
        <begin position="1"/>
        <end position="14"/>
    </location>
</feature>
<evidence type="ECO:0000256" key="2">
    <source>
        <dbReference type="ARBA" id="ARBA00022490"/>
    </source>
</evidence>
<feature type="region of interest" description="Disordered" evidence="4">
    <location>
        <begin position="1566"/>
        <end position="1596"/>
    </location>
</feature>
<sequence>MSSSILSSRPQTARRSSRVPGGFDPDEEDDVSPASSVNNDSYSDSHHTFSLPSGPQDPSSLLQPVDENTNLGLPANMTLDESAMNKKLLDIESSFNPDPSQMTNESSQNLPLDDTHQFGVLNNKVAVRKKPHPIQISYANQDDESLLLPSRVEVHSPRTPPGGYKTPALEQQEFHDMDATEDAIPLAPNTSALENMSSSPTAAATARTLQRVQSLATIGGYETANEQEDAPSADRESAVSQEDVDATPRKDGVHPDNNGRFLEVPGSVDGQQESSDGNSRPSRRPRYLHKRSSQARLSYDSMASSNTDASDATLGADFALQSGGAVPDSQRKTRNTISRQASLGSMMSGISSMSDDDRQQRQAGAPDLSTLEEESPRSNKAGGLLTPKASTFSFKMPTDTVIANNVRDLEVPGTFARQYRQERNLSPEKATIIGMTPGPKRGLTLKEHRSTVEKLGKENFDLKMKIHFLDQALQKRSEDGIKEMITENVQLKSDRLRLEKDNHNLRKQVRELQKKLEENGERESPTADQGYGTDEERSPTAEEEVLYLRERVEITEIEIEKLRSENLAKESEKRRLAEMVKSLGDTRAATSDVGSREERDMWKDMLEAETIAREQSEEDNKRLREENQRLKSDSLSQSKSLSRKPRMGSSVVSRSSSFEAANAQNAELERLRHEVSELQKMIGAQASTLTSRNKEKERLYQEIEDLKLGRLGGLRSVAGDSILDRSASRARSHSRASNGTRVSRLSDQEREGLETRINELRDEVSQLKLENQTLQGQFDEALAELDAVDAQAQADADQFNEELHILTQERDNALRDAEEQDLAFQSLKSEFQGEIDGMADEFDAKVDECNRLDQELKDQIENVKALQSEMRSASEGLVRLEEDAQQNLSRYQSVKGELDDANKELESLEKNLAEAEIKIQRLTVQQESSHNEIAFLREEQDGDKIKIGDLESLLKKVHLNLESEREKSRDLERRISEERSQRETVASQEKQDVQRIINDLNREATGTKDELRRVRKALSSRNIEADAFKDRLTELEESLRNIIGDPNATRTGLIGAVGRMSRDLEQTTMELASVKSRLEESESLLADRDTLLESTSHECRRLADSFEREKQGRRQDKIDFERANKGHNSTTRALTNSSARIAELEGLRQTDRKRMAQMEAQLKEQLTERNQILLNLWKKLSAMCGPDWAHNNSLINGNLPSQEVIGNMLFWPGFSRNLLLAAKQVEGTLSTFRDKIKRVERELYKEYQALEQTLEVRTRKLERIEESWEKMKLKMSEMELHSNAEHAPRTPRSGRTPEISKLKGENRLLKAELQLLQQQQVHHHMHQRRDRNESRASGYSSVMSGEGVNQNVDGAVNGVVGVPTRSSSMRRSRNMELQRHHTTGIVEHLASTNYEVTSMRSNSISSRNSGLTPSERERGGLMVPAGPFNAPVNGNFALPPPPREAPPAPPSTASGSDLGSLSTAITIGGPGGPGHEKWIHRLRELERRLKQEREARLLDRSGARKRLEERDAVNEELRRELERERVRKSTENPPDGILPPPQYPALEAPPAELEGASTLLLTDGHRNGVGLGIGHGHGHGHGSGNGSGNGSGTRKR</sequence>
<accession>A0A072PQG1</accession>
<comment type="caution">
    <text evidence="7">The sequence shown here is derived from an EMBL/GenBank/DDBJ whole genome shotgun (WGS) entry which is preliminary data.</text>
</comment>
<feature type="compositionally biased region" description="Polar residues" evidence="4">
    <location>
        <begin position="33"/>
        <end position="71"/>
    </location>
</feature>
<feature type="region of interest" description="Disordered" evidence="4">
    <location>
        <begin position="323"/>
        <end position="386"/>
    </location>
</feature>
<reference evidence="7 8" key="1">
    <citation type="submission" date="2013-03" db="EMBL/GenBank/DDBJ databases">
        <title>The Genome Sequence of Exophiala aquamarina CBS 119918.</title>
        <authorList>
            <consortium name="The Broad Institute Genomics Platform"/>
            <person name="Cuomo C."/>
            <person name="de Hoog S."/>
            <person name="Gorbushina A."/>
            <person name="Walker B."/>
            <person name="Young S.K."/>
            <person name="Zeng Q."/>
            <person name="Gargeya S."/>
            <person name="Fitzgerald M."/>
            <person name="Haas B."/>
            <person name="Abouelleil A."/>
            <person name="Allen A.W."/>
            <person name="Alvarado L."/>
            <person name="Arachchi H.M."/>
            <person name="Berlin A.M."/>
            <person name="Chapman S.B."/>
            <person name="Gainer-Dewar J."/>
            <person name="Goldberg J."/>
            <person name="Griggs A."/>
            <person name="Gujja S."/>
            <person name="Hansen M."/>
            <person name="Howarth C."/>
            <person name="Imamovic A."/>
            <person name="Ireland A."/>
            <person name="Larimer J."/>
            <person name="McCowan C."/>
            <person name="Murphy C."/>
            <person name="Pearson M."/>
            <person name="Poon T.W."/>
            <person name="Priest M."/>
            <person name="Roberts A."/>
            <person name="Saif S."/>
            <person name="Shea T."/>
            <person name="Sisk P."/>
            <person name="Sykes S."/>
            <person name="Wortman J."/>
            <person name="Nusbaum C."/>
            <person name="Birren B."/>
        </authorList>
    </citation>
    <scope>NUCLEOTIDE SEQUENCE [LARGE SCALE GENOMIC DNA]</scope>
    <source>
        <strain evidence="7 8">CBS 119918</strain>
    </source>
</reference>
<feature type="region of interest" description="Disordered" evidence="4">
    <location>
        <begin position="1279"/>
        <end position="1298"/>
    </location>
</feature>
<feature type="region of interest" description="Disordered" evidence="4">
    <location>
        <begin position="1509"/>
        <end position="1548"/>
    </location>
</feature>
<evidence type="ECO:0008006" key="9">
    <source>
        <dbReference type="Google" id="ProtNLM"/>
    </source>
</evidence>
<evidence type="ECO:0000259" key="5">
    <source>
        <dbReference type="Pfam" id="PF07989"/>
    </source>
</evidence>
<feature type="compositionally biased region" description="Low complexity" evidence="4">
    <location>
        <begin position="342"/>
        <end position="353"/>
    </location>
</feature>
<feature type="compositionally biased region" description="Polar residues" evidence="4">
    <location>
        <begin position="93"/>
        <end position="110"/>
    </location>
</feature>
<feature type="compositionally biased region" description="Polar residues" evidence="4">
    <location>
        <begin position="269"/>
        <end position="280"/>
    </location>
</feature>
<dbReference type="PANTHER" id="PTHR23159">
    <property type="entry name" value="CENTROSOMAL PROTEIN 2"/>
    <property type="match status" value="1"/>
</dbReference>
<feature type="region of interest" description="Disordered" evidence="4">
    <location>
        <begin position="1433"/>
        <end position="1475"/>
    </location>
</feature>
<dbReference type="GeneID" id="25275238"/>
<feature type="compositionally biased region" description="Low complexity" evidence="4">
    <location>
        <begin position="1399"/>
        <end position="1409"/>
    </location>
</feature>
<evidence type="ECO:0000256" key="4">
    <source>
        <dbReference type="SAM" id="MobiDB-lite"/>
    </source>
</evidence>
<keyword evidence="3" id="KW-0175">Coiled coil</keyword>
<feature type="compositionally biased region" description="Gly residues" evidence="4">
    <location>
        <begin position="1567"/>
        <end position="1596"/>
    </location>
</feature>
<feature type="coiled-coil region" evidence="3">
    <location>
        <begin position="1222"/>
        <end position="1267"/>
    </location>
</feature>
<evidence type="ECO:0000313" key="8">
    <source>
        <dbReference type="Proteomes" id="UP000027920"/>
    </source>
</evidence>
<evidence type="ECO:0000256" key="3">
    <source>
        <dbReference type="SAM" id="Coils"/>
    </source>
</evidence>
<feature type="region of interest" description="Disordered" evidence="4">
    <location>
        <begin position="515"/>
        <end position="541"/>
    </location>
</feature>
<dbReference type="InterPro" id="IPR024545">
    <property type="entry name" value="Mto1-like_Mto2p-bd"/>
</dbReference>
<feature type="domain" description="Centrosomin N-terminal motif 1" evidence="5">
    <location>
        <begin position="444"/>
        <end position="517"/>
    </location>
</feature>
<feature type="compositionally biased region" description="Pro residues" evidence="4">
    <location>
        <begin position="1438"/>
        <end position="1450"/>
    </location>
</feature>
<dbReference type="InterPro" id="IPR012943">
    <property type="entry name" value="Cnn_1N"/>
</dbReference>
<dbReference type="GO" id="GO:0005815">
    <property type="term" value="C:microtubule organizing center"/>
    <property type="evidence" value="ECO:0007669"/>
    <property type="project" value="InterPro"/>
</dbReference>
<feature type="region of interest" description="Disordered" evidence="4">
    <location>
        <begin position="612"/>
        <end position="661"/>
    </location>
</feature>
<feature type="compositionally biased region" description="Basic and acidic residues" evidence="4">
    <location>
        <begin position="1279"/>
        <end position="1288"/>
    </location>
</feature>
<feature type="domain" description="Mto1-like Mto2p-binding" evidence="6">
    <location>
        <begin position="1275"/>
        <end position="1319"/>
    </location>
</feature>
<organism evidence="7 8">
    <name type="scientific">Exophiala aquamarina CBS 119918</name>
    <dbReference type="NCBI Taxonomy" id="1182545"/>
    <lineage>
        <taxon>Eukaryota</taxon>
        <taxon>Fungi</taxon>
        <taxon>Dikarya</taxon>
        <taxon>Ascomycota</taxon>
        <taxon>Pezizomycotina</taxon>
        <taxon>Eurotiomycetes</taxon>
        <taxon>Chaetothyriomycetidae</taxon>
        <taxon>Chaetothyriales</taxon>
        <taxon>Herpotrichiellaceae</taxon>
        <taxon>Exophiala</taxon>
    </lineage>
</organism>
<dbReference type="RefSeq" id="XP_013264904.1">
    <property type="nucleotide sequence ID" value="XM_013409450.1"/>
</dbReference>
<feature type="compositionally biased region" description="Basic residues" evidence="4">
    <location>
        <begin position="281"/>
        <end position="293"/>
    </location>
</feature>
<feature type="coiled-coil region" evidence="3">
    <location>
        <begin position="1141"/>
        <end position="1175"/>
    </location>
</feature>
<dbReference type="HOGENOM" id="CLU_000791_0_0_1"/>
<protein>
    <recommendedName>
        <fullName evidence="9">Anucleate primary sterigmata protein B</fullName>
    </recommendedName>
</protein>
<keyword evidence="2" id="KW-0963">Cytoplasm</keyword>
<feature type="compositionally biased region" description="Basic and acidic residues" evidence="4">
    <location>
        <begin position="1509"/>
        <end position="1530"/>
    </location>
</feature>
<feature type="region of interest" description="Disordered" evidence="4">
    <location>
        <begin position="1"/>
        <end position="78"/>
    </location>
</feature>
<comment type="subcellular location">
    <subcellularLocation>
        <location evidence="1">Cytoplasm</location>
    </subcellularLocation>
</comment>
<feature type="region of interest" description="Disordered" evidence="4">
    <location>
        <begin position="222"/>
        <end position="308"/>
    </location>
</feature>
<feature type="region of interest" description="Disordered" evidence="4">
    <location>
        <begin position="725"/>
        <end position="750"/>
    </location>
</feature>
<dbReference type="Proteomes" id="UP000027920">
    <property type="component" value="Unassembled WGS sequence"/>
</dbReference>
<dbReference type="PANTHER" id="PTHR23159:SF31">
    <property type="entry name" value="CENTROSOME-ASSOCIATED PROTEIN CEP250 ISOFORM X1"/>
    <property type="match status" value="1"/>
</dbReference>
<dbReference type="Pfam" id="PF07989">
    <property type="entry name" value="Cnn_1N"/>
    <property type="match status" value="1"/>
</dbReference>
<feature type="region of interest" description="Disordered" evidence="4">
    <location>
        <begin position="1399"/>
        <end position="1418"/>
    </location>
</feature>
<gene>
    <name evidence="7" type="ORF">A1O9_00286</name>
</gene>